<dbReference type="EMBL" id="JAFIQS010000005">
    <property type="protein sequence ID" value="KAG5168798.1"/>
    <property type="molecule type" value="Genomic_DNA"/>
</dbReference>
<dbReference type="AlphaFoldDB" id="A0A8H8CKJ2"/>
<organism evidence="1">
    <name type="scientific">Psilocybe cubensis</name>
    <name type="common">Psychedelic mushroom</name>
    <name type="synonym">Stropharia cubensis</name>
    <dbReference type="NCBI Taxonomy" id="181762"/>
    <lineage>
        <taxon>Eukaryota</taxon>
        <taxon>Fungi</taxon>
        <taxon>Dikarya</taxon>
        <taxon>Basidiomycota</taxon>
        <taxon>Agaricomycotina</taxon>
        <taxon>Agaricomycetes</taxon>
        <taxon>Agaricomycetidae</taxon>
        <taxon>Agaricales</taxon>
        <taxon>Agaricineae</taxon>
        <taxon>Strophariaceae</taxon>
        <taxon>Psilocybe</taxon>
    </lineage>
</organism>
<reference evidence="1" key="1">
    <citation type="submission" date="2021-02" db="EMBL/GenBank/DDBJ databases">
        <title>Psilocybe cubensis genome.</title>
        <authorList>
            <person name="Mckernan K.J."/>
            <person name="Crawford S."/>
            <person name="Trippe A."/>
            <person name="Kane L.T."/>
            <person name="Mclaughlin S."/>
        </authorList>
    </citation>
    <scope>NUCLEOTIDE SEQUENCE [LARGE SCALE GENOMIC DNA]</scope>
    <source>
        <strain evidence="1">MGC-MH-2018</strain>
    </source>
</reference>
<evidence type="ECO:0000313" key="1">
    <source>
        <dbReference type="EMBL" id="KAG5168798.1"/>
    </source>
</evidence>
<name>A0A8H8CKJ2_PSICU</name>
<gene>
    <name evidence="1" type="ORF">JR316_005350</name>
</gene>
<comment type="caution">
    <text evidence="1">The sequence shown here is derived from an EMBL/GenBank/DDBJ whole genome shotgun (WGS) entry which is preliminary data.</text>
</comment>
<accession>A0A8H8CKJ2</accession>
<proteinExistence type="predicted"/>
<protein>
    <submittedName>
        <fullName evidence="1">Uncharacterized protein</fullName>
    </submittedName>
</protein>
<sequence>MANPTGSLYTTFFIPVGGTPSRAVIREYSVSGPEGYNGRTSFIHENVVFLTPILNLKALRNRWNGASRVNDPTPEAESEITAVVVPDFHNSDAMQNQEPTTLSQEQPTSQQMFHERALIIMQHRWEQVNLLFHTKRSPFPQEFSALNIHDARVRQDLLRVLGNDLYEIFSCKANIYLTAADGSASAIHNQVTMFLPVFWSSVSTSLPNRLTWDDILAIEVASLVRGTPYTQFVLTPSGKLLRFFDPSVAYFYFCRWTRTSLFPPELTLRNMPIPPERPPNFFDLHLGWNPVTGEHDLFPTDSEMSALFYEILKYLSDTSFYLLLSLNLGYYCQMWNTTPPQCFGNDDGVDTPNDQPSF</sequence>